<evidence type="ECO:0000256" key="4">
    <source>
        <dbReference type="ARBA" id="ARBA00023143"/>
    </source>
</evidence>
<dbReference type="InterPro" id="IPR053967">
    <property type="entry name" value="LlgE_F_G-like_D1"/>
</dbReference>
<evidence type="ECO:0000313" key="9">
    <source>
        <dbReference type="EMBL" id="VAX41195.1"/>
    </source>
</evidence>
<keyword evidence="4" id="KW-0975">Bacterial flagellum</keyword>
<evidence type="ECO:0000256" key="3">
    <source>
        <dbReference type="ARBA" id="ARBA00019015"/>
    </source>
</evidence>
<dbReference type="EMBL" id="UOGK01000504">
    <property type="protein sequence ID" value="VAX41195.1"/>
    <property type="molecule type" value="Genomic_DNA"/>
</dbReference>
<dbReference type="GO" id="GO:0005829">
    <property type="term" value="C:cytosol"/>
    <property type="evidence" value="ECO:0007669"/>
    <property type="project" value="TreeGrafter"/>
</dbReference>
<feature type="domain" description="Flagellar hook protein FlgE/F/G-like D1" evidence="8">
    <location>
        <begin position="97"/>
        <end position="164"/>
    </location>
</feature>
<comment type="similarity">
    <text evidence="2">Belongs to the flagella basal body rod proteins family.</text>
</comment>
<keyword evidence="9" id="KW-0966">Cell projection</keyword>
<dbReference type="NCBIfam" id="TIGR03506">
    <property type="entry name" value="FlgEFG_subfam"/>
    <property type="match status" value="2"/>
</dbReference>
<dbReference type="GO" id="GO:0071978">
    <property type="term" value="P:bacterial-type flagellum-dependent swarming motility"/>
    <property type="evidence" value="ECO:0007669"/>
    <property type="project" value="TreeGrafter"/>
</dbReference>
<dbReference type="InterPro" id="IPR001444">
    <property type="entry name" value="Flag_bb_rod_N"/>
</dbReference>
<reference evidence="9" key="1">
    <citation type="submission" date="2018-06" db="EMBL/GenBank/DDBJ databases">
        <authorList>
            <person name="Zhirakovskaya E."/>
        </authorList>
    </citation>
    <scope>NUCLEOTIDE SEQUENCE</scope>
</reference>
<name>A0A3B1E533_9ZZZZ</name>
<protein>
    <recommendedName>
        <fullName evidence="3">Flagellar hook protein FlgE</fullName>
    </recommendedName>
</protein>
<gene>
    <name evidence="9" type="ORF">MNBD_PLANCTO03-409</name>
</gene>
<dbReference type="PROSITE" id="PS00588">
    <property type="entry name" value="FLAGELLA_BB_ROD"/>
    <property type="match status" value="1"/>
</dbReference>
<evidence type="ECO:0000259" key="6">
    <source>
        <dbReference type="Pfam" id="PF06429"/>
    </source>
</evidence>
<dbReference type="PANTHER" id="PTHR30435:SF1">
    <property type="entry name" value="FLAGELLAR HOOK PROTEIN FLGE"/>
    <property type="match status" value="1"/>
</dbReference>
<accession>A0A3B1E533</accession>
<evidence type="ECO:0000256" key="1">
    <source>
        <dbReference type="ARBA" id="ARBA00004117"/>
    </source>
</evidence>
<dbReference type="InterPro" id="IPR019776">
    <property type="entry name" value="Flagellar_basal_body_rod_CS"/>
</dbReference>
<dbReference type="PANTHER" id="PTHR30435">
    <property type="entry name" value="FLAGELLAR PROTEIN"/>
    <property type="match status" value="1"/>
</dbReference>
<keyword evidence="9" id="KW-0969">Cilium</keyword>
<feature type="domain" description="Flagellar basal-body/hook protein C-terminal" evidence="6">
    <location>
        <begin position="537"/>
        <end position="578"/>
    </location>
</feature>
<dbReference type="SUPFAM" id="SSF117143">
    <property type="entry name" value="Flagellar hook protein flgE"/>
    <property type="match status" value="1"/>
</dbReference>
<dbReference type="Pfam" id="PF00460">
    <property type="entry name" value="Flg_bb_rod"/>
    <property type="match status" value="1"/>
</dbReference>
<dbReference type="Pfam" id="PF06429">
    <property type="entry name" value="Flg_bbr_C"/>
    <property type="match status" value="1"/>
</dbReference>
<dbReference type="AlphaFoldDB" id="A0A3B1E533"/>
<dbReference type="InterPro" id="IPR020013">
    <property type="entry name" value="Flagellar_FlgE/F/G"/>
</dbReference>
<dbReference type="GO" id="GO:0009425">
    <property type="term" value="C:bacterial-type flagellum basal body"/>
    <property type="evidence" value="ECO:0007669"/>
    <property type="project" value="UniProtKB-SubCell"/>
</dbReference>
<dbReference type="Gene3D" id="2.60.98.20">
    <property type="entry name" value="Flagellar hook protein FlgE"/>
    <property type="match status" value="1"/>
</dbReference>
<dbReference type="InterPro" id="IPR010930">
    <property type="entry name" value="Flg_bb/hook_C_dom"/>
</dbReference>
<organism evidence="9">
    <name type="scientific">hydrothermal vent metagenome</name>
    <dbReference type="NCBI Taxonomy" id="652676"/>
    <lineage>
        <taxon>unclassified sequences</taxon>
        <taxon>metagenomes</taxon>
        <taxon>ecological metagenomes</taxon>
    </lineage>
</organism>
<sequence>MGSTTALLTGLTGLNANSRNLEVIGNNIANVNTTAFKNSRMLFSTAMQRTLDIGSIPDADTGGTNPMQIGLGVNVAGTQRDFSQGAFETTGDGRDLAIDGQGFFVVQRGEDRLYTRAGAFRQDAEGNLVTIDGDIVLGYAADADYNIIDGVLGELTIPLGARAIAQATENVRVVGNLNAAGDLPGGGSVITLGATSLTGFSVMAGASNPPEGDNLIEADSLLVEIEDPIAAGSAMFSEGQLLQINGARKGGATLPVAELTIAADTTIEDLVAFFNEALGLHATGTANPDGRTPGAVAISLTGAISIVGNVGEVNDLDLPSSAFRLLNADGSVDRLPFVSSESQAASGESVRSTFIVYDSLGQDVAVDISFAIESKGDTGTTWRYFLESAADSDLDLRLGTGTVSFDTSGLLLTDTPVTVTLDRAGTGAATPMTFAVDFAEGGEQLTSLVDAPSSIASTYRDGRPSGTLEDFGIDREGLITGVFSNGLTRSLGRVVLAKFANNGGLIEMGSNLFRSGPNSGEAAVVVPTTFGTGSIVAGALEQANVDIGQEFIKMIMSSTGYSASSRVVQTADELLQQLMVLAR</sequence>
<evidence type="ECO:0000259" key="5">
    <source>
        <dbReference type="Pfam" id="PF00460"/>
    </source>
</evidence>
<dbReference type="InterPro" id="IPR037925">
    <property type="entry name" value="FlgE/F/G-like"/>
</dbReference>
<keyword evidence="9" id="KW-0282">Flagellum</keyword>
<dbReference type="InterPro" id="IPR011491">
    <property type="entry name" value="FlgE_D2"/>
</dbReference>
<dbReference type="InterPro" id="IPR037058">
    <property type="entry name" value="Falgellar_hook_FlgE_sf"/>
</dbReference>
<feature type="domain" description="Flagellar hook protein FlgE D2" evidence="7">
    <location>
        <begin position="350"/>
        <end position="462"/>
    </location>
</feature>
<evidence type="ECO:0000259" key="7">
    <source>
        <dbReference type="Pfam" id="PF07559"/>
    </source>
</evidence>
<evidence type="ECO:0000256" key="2">
    <source>
        <dbReference type="ARBA" id="ARBA00009677"/>
    </source>
</evidence>
<dbReference type="GO" id="GO:0009424">
    <property type="term" value="C:bacterial-type flagellum hook"/>
    <property type="evidence" value="ECO:0007669"/>
    <property type="project" value="TreeGrafter"/>
</dbReference>
<comment type="subcellular location">
    <subcellularLocation>
        <location evidence="1">Bacterial flagellum basal body</location>
    </subcellularLocation>
</comment>
<dbReference type="Pfam" id="PF22692">
    <property type="entry name" value="LlgE_F_G_D1"/>
    <property type="match status" value="1"/>
</dbReference>
<evidence type="ECO:0000259" key="8">
    <source>
        <dbReference type="Pfam" id="PF22692"/>
    </source>
</evidence>
<feature type="domain" description="Flagellar basal body rod protein N-terminal" evidence="5">
    <location>
        <begin position="7"/>
        <end position="37"/>
    </location>
</feature>
<dbReference type="Pfam" id="PF07559">
    <property type="entry name" value="FlgE_D2"/>
    <property type="match status" value="1"/>
</dbReference>
<proteinExistence type="inferred from homology"/>